<evidence type="ECO:0000313" key="2">
    <source>
        <dbReference type="Proteomes" id="UP001633002"/>
    </source>
</evidence>
<name>A0ABD3H8A2_9MARC</name>
<accession>A0ABD3H8A2</accession>
<organism evidence="1 2">
    <name type="scientific">Riccia sorocarpa</name>
    <dbReference type="NCBI Taxonomy" id="122646"/>
    <lineage>
        <taxon>Eukaryota</taxon>
        <taxon>Viridiplantae</taxon>
        <taxon>Streptophyta</taxon>
        <taxon>Embryophyta</taxon>
        <taxon>Marchantiophyta</taxon>
        <taxon>Marchantiopsida</taxon>
        <taxon>Marchantiidae</taxon>
        <taxon>Marchantiales</taxon>
        <taxon>Ricciaceae</taxon>
        <taxon>Riccia</taxon>
    </lineage>
</organism>
<gene>
    <name evidence="1" type="ORF">R1sor_014046</name>
</gene>
<keyword evidence="2" id="KW-1185">Reference proteome</keyword>
<proteinExistence type="predicted"/>
<dbReference type="AlphaFoldDB" id="A0ABD3H8A2"/>
<sequence>MPQASSAALKDIIRYLKMKIVELNVYETILLCLWSMMICCQRILHVFTGDLDGLPELELDESTFYLTASAETLEEHCKLAEHDGALVKRNGGSVDCGTLLRSTLDEIFVAHIWPRVMEIPYPSWFSVWRSVNKTWFRFIATTMEWNTLLIVRATEIQYENHLNQTGEPRLGYTARVAREIDLLKTMLVLDHQERLESKRTDPSRRCFLSL</sequence>
<evidence type="ECO:0000313" key="1">
    <source>
        <dbReference type="EMBL" id="KAL3687737.1"/>
    </source>
</evidence>
<protein>
    <submittedName>
        <fullName evidence="1">Uncharacterized protein</fullName>
    </submittedName>
</protein>
<reference evidence="1 2" key="1">
    <citation type="submission" date="2024-09" db="EMBL/GenBank/DDBJ databases">
        <title>Chromosome-scale assembly of Riccia sorocarpa.</title>
        <authorList>
            <person name="Paukszto L."/>
        </authorList>
    </citation>
    <scope>NUCLEOTIDE SEQUENCE [LARGE SCALE GENOMIC DNA]</scope>
    <source>
        <strain evidence="1">LP-2024</strain>
        <tissue evidence="1">Aerial parts of the thallus</tissue>
    </source>
</reference>
<dbReference type="EMBL" id="JBJQOH010000004">
    <property type="protein sequence ID" value="KAL3687737.1"/>
    <property type="molecule type" value="Genomic_DNA"/>
</dbReference>
<comment type="caution">
    <text evidence="1">The sequence shown here is derived from an EMBL/GenBank/DDBJ whole genome shotgun (WGS) entry which is preliminary data.</text>
</comment>
<dbReference type="Proteomes" id="UP001633002">
    <property type="component" value="Unassembled WGS sequence"/>
</dbReference>